<gene>
    <name evidence="7" type="ORF">J2S73_000462</name>
</gene>
<dbReference type="GO" id="GO:0003700">
    <property type="term" value="F:DNA-binding transcription factor activity"/>
    <property type="evidence" value="ECO:0007669"/>
    <property type="project" value="TreeGrafter"/>
</dbReference>
<dbReference type="Gene3D" id="1.10.357.10">
    <property type="entry name" value="Tetracycline Repressor, domain 2"/>
    <property type="match status" value="1"/>
</dbReference>
<dbReference type="PANTHER" id="PTHR30055:SF234">
    <property type="entry name" value="HTH-TYPE TRANSCRIPTIONAL REGULATOR BETI"/>
    <property type="match status" value="1"/>
</dbReference>
<dbReference type="Pfam" id="PF00440">
    <property type="entry name" value="TetR_N"/>
    <property type="match status" value="1"/>
</dbReference>
<dbReference type="AlphaFoldDB" id="A0AAE4ARM9"/>
<organism evidence="7 8">
    <name type="scientific">Amorphus orientalis</name>
    <dbReference type="NCBI Taxonomy" id="649198"/>
    <lineage>
        <taxon>Bacteria</taxon>
        <taxon>Pseudomonadati</taxon>
        <taxon>Pseudomonadota</taxon>
        <taxon>Alphaproteobacteria</taxon>
        <taxon>Hyphomicrobiales</taxon>
        <taxon>Amorphaceae</taxon>
        <taxon>Amorphus</taxon>
    </lineage>
</organism>
<evidence type="ECO:0000256" key="2">
    <source>
        <dbReference type="ARBA" id="ARBA00023125"/>
    </source>
</evidence>
<evidence type="ECO:0000256" key="3">
    <source>
        <dbReference type="ARBA" id="ARBA00023163"/>
    </source>
</evidence>
<dbReference type="InterPro" id="IPR001647">
    <property type="entry name" value="HTH_TetR"/>
</dbReference>
<reference evidence="7" key="1">
    <citation type="submission" date="2023-07" db="EMBL/GenBank/DDBJ databases">
        <title>Genomic Encyclopedia of Type Strains, Phase IV (KMG-IV): sequencing the most valuable type-strain genomes for metagenomic binning, comparative biology and taxonomic classification.</title>
        <authorList>
            <person name="Goeker M."/>
        </authorList>
    </citation>
    <scope>NUCLEOTIDE SEQUENCE</scope>
    <source>
        <strain evidence="7">DSM 21202</strain>
    </source>
</reference>
<feature type="domain" description="HTH tetR-type" evidence="6">
    <location>
        <begin position="31"/>
        <end position="91"/>
    </location>
</feature>
<keyword evidence="1" id="KW-0805">Transcription regulation</keyword>
<dbReference type="PROSITE" id="PS50977">
    <property type="entry name" value="HTH_TETR_2"/>
    <property type="match status" value="1"/>
</dbReference>
<evidence type="ECO:0000259" key="6">
    <source>
        <dbReference type="PROSITE" id="PS50977"/>
    </source>
</evidence>
<protein>
    <submittedName>
        <fullName evidence="7">AcrR family transcriptional regulator</fullName>
    </submittedName>
</protein>
<dbReference type="GO" id="GO:0000976">
    <property type="term" value="F:transcription cis-regulatory region binding"/>
    <property type="evidence" value="ECO:0007669"/>
    <property type="project" value="TreeGrafter"/>
</dbReference>
<evidence type="ECO:0000256" key="5">
    <source>
        <dbReference type="SAM" id="MobiDB-lite"/>
    </source>
</evidence>
<feature type="DNA-binding region" description="H-T-H motif" evidence="4">
    <location>
        <begin position="54"/>
        <end position="73"/>
    </location>
</feature>
<proteinExistence type="predicted"/>
<evidence type="ECO:0000313" key="7">
    <source>
        <dbReference type="EMBL" id="MDQ0314025.1"/>
    </source>
</evidence>
<keyword evidence="2 4" id="KW-0238">DNA-binding</keyword>
<evidence type="ECO:0000256" key="1">
    <source>
        <dbReference type="ARBA" id="ARBA00023015"/>
    </source>
</evidence>
<accession>A0AAE4ARM9</accession>
<dbReference type="Proteomes" id="UP001229244">
    <property type="component" value="Unassembled WGS sequence"/>
</dbReference>
<dbReference type="InterPro" id="IPR009057">
    <property type="entry name" value="Homeodomain-like_sf"/>
</dbReference>
<name>A0AAE4ARM9_9HYPH</name>
<sequence>MPKHQPAGGEHGAARTARPAPRIVPTQKRSRERMERILNAAVELISEAGSDAMKMSALAERSGISIGSLYQYFPDKSAILGALAERYHAESRACIAEKLDPVDTPAAFEDAFDGLIEIYYQLFLEDPAIRDVWSGTQADKALADVDLLNCWENGDLLADTLARIGKREADPELRASAFTVMSLGEAAMRLAIAGSADEGRRVVDAYKRMALCELKRALGDIDSENV</sequence>
<dbReference type="SUPFAM" id="SSF46689">
    <property type="entry name" value="Homeodomain-like"/>
    <property type="match status" value="1"/>
</dbReference>
<dbReference type="InterPro" id="IPR041674">
    <property type="entry name" value="TetR_C_22"/>
</dbReference>
<evidence type="ECO:0000256" key="4">
    <source>
        <dbReference type="PROSITE-ProRule" id="PRU00335"/>
    </source>
</evidence>
<dbReference type="InterPro" id="IPR050109">
    <property type="entry name" value="HTH-type_TetR-like_transc_reg"/>
</dbReference>
<feature type="region of interest" description="Disordered" evidence="5">
    <location>
        <begin position="1"/>
        <end position="30"/>
    </location>
</feature>
<keyword evidence="3" id="KW-0804">Transcription</keyword>
<dbReference type="Pfam" id="PF17928">
    <property type="entry name" value="TetR_C_22"/>
    <property type="match status" value="1"/>
</dbReference>
<dbReference type="PANTHER" id="PTHR30055">
    <property type="entry name" value="HTH-TYPE TRANSCRIPTIONAL REGULATOR RUTR"/>
    <property type="match status" value="1"/>
</dbReference>
<dbReference type="RefSeq" id="WP_306883812.1">
    <property type="nucleotide sequence ID" value="NZ_JAUSUL010000001.1"/>
</dbReference>
<dbReference type="EMBL" id="JAUSUL010000001">
    <property type="protein sequence ID" value="MDQ0314025.1"/>
    <property type="molecule type" value="Genomic_DNA"/>
</dbReference>
<dbReference type="PRINTS" id="PR00455">
    <property type="entry name" value="HTHTETR"/>
</dbReference>
<keyword evidence="8" id="KW-1185">Reference proteome</keyword>
<comment type="caution">
    <text evidence="7">The sequence shown here is derived from an EMBL/GenBank/DDBJ whole genome shotgun (WGS) entry which is preliminary data.</text>
</comment>
<evidence type="ECO:0000313" key="8">
    <source>
        <dbReference type="Proteomes" id="UP001229244"/>
    </source>
</evidence>